<dbReference type="RefSeq" id="WP_007238633.1">
    <property type="nucleotide sequence ID" value="NZ_BAFB01000107.1"/>
</dbReference>
<gene>
    <name evidence="2" type="ORF">GOOTI_107_00020</name>
</gene>
<keyword evidence="3" id="KW-1185">Reference proteome</keyword>
<evidence type="ECO:0000313" key="2">
    <source>
        <dbReference type="EMBL" id="GAB34396.1"/>
    </source>
</evidence>
<dbReference type="STRING" id="1108044.GOOTI_107_00020"/>
<evidence type="ECO:0000256" key="1">
    <source>
        <dbReference type="SAM" id="MobiDB-lite"/>
    </source>
</evidence>
<feature type="region of interest" description="Disordered" evidence="1">
    <location>
        <begin position="102"/>
        <end position="122"/>
    </location>
</feature>
<evidence type="ECO:0008006" key="4">
    <source>
        <dbReference type="Google" id="ProtNLM"/>
    </source>
</evidence>
<dbReference type="Gene3D" id="6.10.140.2080">
    <property type="match status" value="1"/>
</dbReference>
<protein>
    <recommendedName>
        <fullName evidence="4">DUF3349 domain-containing protein</fullName>
    </recommendedName>
</protein>
<comment type="caution">
    <text evidence="2">The sequence shown here is derived from an EMBL/GenBank/DDBJ whole genome shotgun (WGS) entry which is preliminary data.</text>
</comment>
<dbReference type="Pfam" id="PF11829">
    <property type="entry name" value="DUF3349"/>
    <property type="match status" value="1"/>
</dbReference>
<feature type="compositionally biased region" description="Basic and acidic residues" evidence="1">
    <location>
        <begin position="102"/>
        <end position="111"/>
    </location>
</feature>
<proteinExistence type="predicted"/>
<evidence type="ECO:0000313" key="3">
    <source>
        <dbReference type="Proteomes" id="UP000005038"/>
    </source>
</evidence>
<accession>H5TLN8</accession>
<dbReference type="EMBL" id="BAFB01000107">
    <property type="protein sequence ID" value="GAB34396.1"/>
    <property type="molecule type" value="Genomic_DNA"/>
</dbReference>
<reference evidence="2" key="1">
    <citation type="submission" date="2012-02" db="EMBL/GenBank/DDBJ databases">
        <title>Whole genome shotgun sequence of Gordonia otitidis NBRC 100426.</title>
        <authorList>
            <person name="Yoshida I."/>
            <person name="Hosoyama A."/>
            <person name="Tsuchikane K."/>
            <person name="Katsumata H."/>
            <person name="Yamazaki S."/>
            <person name="Fujita N."/>
        </authorList>
    </citation>
    <scope>NUCLEOTIDE SEQUENCE [LARGE SCALE GENOMIC DNA]</scope>
    <source>
        <strain evidence="2">NBRC 100426</strain>
    </source>
</reference>
<dbReference type="AlphaFoldDB" id="H5TLN8"/>
<sequence length="122" mass="13658">MCERGNGVADRPQFLKKIIDWLRAGYPDGVPTDDYIPLVAILRRQLSPEEVDEVSGELIRESAPPPEPISKIDAGVKISKVTHELPHDADIERVRTYLESRGWPFDDHPLDPPHSPDTGPSE</sequence>
<organism evidence="2 3">
    <name type="scientific">Gordonia otitidis (strain DSM 44809 / CCUG 52243 / JCM 12355 / NBRC 100426 / IFM 10032)</name>
    <dbReference type="NCBI Taxonomy" id="1108044"/>
    <lineage>
        <taxon>Bacteria</taxon>
        <taxon>Bacillati</taxon>
        <taxon>Actinomycetota</taxon>
        <taxon>Actinomycetes</taxon>
        <taxon>Mycobacteriales</taxon>
        <taxon>Gordoniaceae</taxon>
        <taxon>Gordonia</taxon>
    </lineage>
</organism>
<dbReference type="Gene3D" id="1.10.10.2390">
    <property type="match status" value="1"/>
</dbReference>
<dbReference type="InterPro" id="IPR021784">
    <property type="entry name" value="DUF3349"/>
</dbReference>
<dbReference type="Proteomes" id="UP000005038">
    <property type="component" value="Unassembled WGS sequence"/>
</dbReference>
<name>H5TLN8_GORO1</name>